<feature type="transmembrane region" description="Helical" evidence="2">
    <location>
        <begin position="33"/>
        <end position="51"/>
    </location>
</feature>
<dbReference type="PANTHER" id="PTHR34351:SF2">
    <property type="entry name" value="DUF58 DOMAIN-CONTAINING PROTEIN"/>
    <property type="match status" value="1"/>
</dbReference>
<keyword evidence="2" id="KW-1133">Transmembrane helix</keyword>
<evidence type="ECO:0000256" key="1">
    <source>
        <dbReference type="SAM" id="MobiDB-lite"/>
    </source>
</evidence>
<proteinExistence type="predicted"/>
<evidence type="ECO:0000313" key="3">
    <source>
        <dbReference type="EMBL" id="SLM18674.1"/>
    </source>
</evidence>
<protein>
    <submittedName>
        <fullName evidence="3">Uncharacterized protein</fullName>
    </submittedName>
</protein>
<keyword evidence="2" id="KW-0472">Membrane</keyword>
<reference evidence="3" key="1">
    <citation type="submission" date="2017-02" db="EMBL/GenBank/DDBJ databases">
        <authorList>
            <person name="Regsiter A."/>
            <person name="William W."/>
        </authorList>
    </citation>
    <scope>NUCLEOTIDE SEQUENCE</scope>
    <source>
        <strain evidence="3">BdmA 4</strain>
    </source>
</reference>
<organism evidence="3">
    <name type="scientific">uncultured spirochete</name>
    <dbReference type="NCBI Taxonomy" id="156406"/>
    <lineage>
        <taxon>Bacteria</taxon>
        <taxon>Pseudomonadati</taxon>
        <taxon>Spirochaetota</taxon>
        <taxon>Spirochaetia</taxon>
        <taxon>Spirochaetales</taxon>
        <taxon>environmental samples</taxon>
    </lineage>
</organism>
<dbReference type="AlphaFoldDB" id="A0A3P3XR69"/>
<feature type="transmembrane region" description="Helical" evidence="2">
    <location>
        <begin position="7"/>
        <end position="27"/>
    </location>
</feature>
<sequence>MNENESSYFIYPISLVGLGAIAFFAAANRALPLASFALISLALMLAIRLWGKLSLRRLDISLACDAQKLFAGETLSVRAQIANRKALPLWLRLEIAAPVGGAGIESLAGADSELSGETGLLPFGEISGAWQFRALRRGVYTLGPAFAQGGDLLGIYRCEKKLPDTWDIVIYPRRVALRQFDLPFRDYFGIHPSKGIIEDPAWYEGTREYTGNRPARTIHWKASARLGKLQEKIFEPTSHQKIFFLFEGLGFRRAEDRMGFERALEVLGALANRFAESGASFGIATDCAVKGFPAILPLGRGPEHLGMLLELLARCEFERGQSIAELIGSVGAAGAGFLIVARAPDESTDRFFALPSARRNRVYFVFARANDGTEVEGELEARTEGGAVPSMGAAPDDTYTDEATEKGLRYPALYFDDLVREEAQRPLSEAGRLDLSGYSGEAGHTGEAAP</sequence>
<dbReference type="EMBL" id="FWDO01000005">
    <property type="protein sequence ID" value="SLM18674.1"/>
    <property type="molecule type" value="Genomic_DNA"/>
</dbReference>
<evidence type="ECO:0000256" key="2">
    <source>
        <dbReference type="SAM" id="Phobius"/>
    </source>
</evidence>
<accession>A0A3P3XR69</accession>
<keyword evidence="2" id="KW-0812">Transmembrane</keyword>
<dbReference type="PANTHER" id="PTHR34351">
    <property type="entry name" value="SLR1927 PROTEIN-RELATED"/>
    <property type="match status" value="1"/>
</dbReference>
<gene>
    <name evidence="3" type="ORF">SPIRO4BDMA_50189</name>
</gene>
<feature type="region of interest" description="Disordered" evidence="1">
    <location>
        <begin position="429"/>
        <end position="450"/>
    </location>
</feature>
<name>A0A3P3XR69_9SPIR</name>